<name>A0ABY8LIG2_9RHOB</name>
<organism evidence="3 4">
    <name type="scientific">Jannaschia ovalis</name>
    <dbReference type="NCBI Taxonomy" id="3038773"/>
    <lineage>
        <taxon>Bacteria</taxon>
        <taxon>Pseudomonadati</taxon>
        <taxon>Pseudomonadota</taxon>
        <taxon>Alphaproteobacteria</taxon>
        <taxon>Rhodobacterales</taxon>
        <taxon>Roseobacteraceae</taxon>
        <taxon>Jannaschia</taxon>
    </lineage>
</organism>
<sequence>MRAAALALLVASPAAAQEFVEVPGPLDDDAFYRAVACAAPPGGACGKPFLRWPAARRDGLTVGLASVAEGLPDWRLRLYEEALAAAIAEINALGADLSLSPVETGASAPDIAIHVVATPPGHVMRNTGVPGLDGALLPLGRVALRARDGDIREALIAVSAFTRRREIASILLEEITQGLGLMTDIRGPGYARSVFSEDGNSTTRLTGQDAMALRRHYPPSGESAEES</sequence>
<dbReference type="Pfam" id="PF11150">
    <property type="entry name" value="DUF2927"/>
    <property type="match status" value="1"/>
</dbReference>
<dbReference type="Proteomes" id="UP001243420">
    <property type="component" value="Chromosome"/>
</dbReference>
<dbReference type="RefSeq" id="WP_279966879.1">
    <property type="nucleotide sequence ID" value="NZ_CP122537.1"/>
</dbReference>
<evidence type="ECO:0000256" key="1">
    <source>
        <dbReference type="SAM" id="MobiDB-lite"/>
    </source>
</evidence>
<feature type="chain" id="PRO_5046487647" evidence="2">
    <location>
        <begin position="17"/>
        <end position="227"/>
    </location>
</feature>
<feature type="signal peptide" evidence="2">
    <location>
        <begin position="1"/>
        <end position="16"/>
    </location>
</feature>
<evidence type="ECO:0000256" key="2">
    <source>
        <dbReference type="SAM" id="SignalP"/>
    </source>
</evidence>
<feature type="region of interest" description="Disordered" evidence="1">
    <location>
        <begin position="196"/>
        <end position="227"/>
    </location>
</feature>
<evidence type="ECO:0000313" key="4">
    <source>
        <dbReference type="Proteomes" id="UP001243420"/>
    </source>
</evidence>
<dbReference type="EMBL" id="CP122537">
    <property type="protein sequence ID" value="WGH79888.1"/>
    <property type="molecule type" value="Genomic_DNA"/>
</dbReference>
<dbReference type="InterPro" id="IPR021323">
    <property type="entry name" value="DUF2927"/>
</dbReference>
<protein>
    <submittedName>
        <fullName evidence="3">DUF2927 domain-containing protein</fullName>
    </submittedName>
</protein>
<keyword evidence="2" id="KW-0732">Signal</keyword>
<reference evidence="3 4" key="1">
    <citation type="submission" date="2023-04" db="EMBL/GenBank/DDBJ databases">
        <title>Jannaschia ovalis sp. nov., a marine bacterium isolated from sea tidal flat.</title>
        <authorList>
            <person name="Kwon D.Y."/>
            <person name="Kim J.-J."/>
        </authorList>
    </citation>
    <scope>NUCLEOTIDE SEQUENCE [LARGE SCALE GENOMIC DNA]</scope>
    <source>
        <strain evidence="3 4">GRR-S6-38</strain>
    </source>
</reference>
<gene>
    <name evidence="3" type="ORF">P8627_06400</name>
</gene>
<keyword evidence="4" id="KW-1185">Reference proteome</keyword>
<proteinExistence type="predicted"/>
<accession>A0ABY8LIG2</accession>
<evidence type="ECO:0000313" key="3">
    <source>
        <dbReference type="EMBL" id="WGH79888.1"/>
    </source>
</evidence>